<gene>
    <name evidence="2" type="ORF">BDD14_3299</name>
</gene>
<keyword evidence="1" id="KW-0812">Transmembrane</keyword>
<dbReference type="AlphaFoldDB" id="A0A4Q7YX98"/>
<feature type="transmembrane region" description="Helical" evidence="1">
    <location>
        <begin position="102"/>
        <end position="126"/>
    </location>
</feature>
<keyword evidence="3" id="KW-1185">Reference proteome</keyword>
<dbReference type="RefSeq" id="WP_130419625.1">
    <property type="nucleotide sequence ID" value="NZ_SHKW01000001.1"/>
</dbReference>
<evidence type="ECO:0000313" key="3">
    <source>
        <dbReference type="Proteomes" id="UP000292958"/>
    </source>
</evidence>
<name>A0A4Q7YX98_9BACT</name>
<dbReference type="EMBL" id="SHKW01000001">
    <property type="protein sequence ID" value="RZU41763.1"/>
    <property type="molecule type" value="Genomic_DNA"/>
</dbReference>
<keyword evidence="1" id="KW-0472">Membrane</keyword>
<feature type="transmembrane region" description="Helical" evidence="1">
    <location>
        <begin position="138"/>
        <end position="162"/>
    </location>
</feature>
<reference evidence="2 3" key="1">
    <citation type="submission" date="2019-02" db="EMBL/GenBank/DDBJ databases">
        <title>Genomic Encyclopedia of Archaeal and Bacterial Type Strains, Phase II (KMG-II): from individual species to whole genera.</title>
        <authorList>
            <person name="Goeker M."/>
        </authorList>
    </citation>
    <scope>NUCLEOTIDE SEQUENCE [LARGE SCALE GENOMIC DNA]</scope>
    <source>
        <strain evidence="2 3">DSM 18101</strain>
    </source>
</reference>
<protein>
    <recommendedName>
        <fullName evidence="4">Zinc ribbon protein</fullName>
    </recommendedName>
</protein>
<dbReference type="OrthoDB" id="122075at2"/>
<comment type="caution">
    <text evidence="2">The sequence shown here is derived from an EMBL/GenBank/DDBJ whole genome shotgun (WGS) entry which is preliminary data.</text>
</comment>
<organism evidence="2 3">
    <name type="scientific">Edaphobacter modestus</name>
    <dbReference type="NCBI Taxonomy" id="388466"/>
    <lineage>
        <taxon>Bacteria</taxon>
        <taxon>Pseudomonadati</taxon>
        <taxon>Acidobacteriota</taxon>
        <taxon>Terriglobia</taxon>
        <taxon>Terriglobales</taxon>
        <taxon>Acidobacteriaceae</taxon>
        <taxon>Edaphobacter</taxon>
    </lineage>
</organism>
<keyword evidence="1" id="KW-1133">Transmembrane helix</keyword>
<sequence length="180" mass="19539">MVCQACGTAVENGGRFCPHCGAQIFSQPAPPPMGYAPYPAYPPVVAVPRVQRHLQSVGILWCAFGAFRVLSALLGFFVFRAVTWRHFGGDWPFGWGGMHGPSWMALLPVFVTMTVVMAGLAVFAGYSLLNRKPWGRMLTIVLAVLALFKFPVGTALGIYTLWVLAPMNSAAEYDAIADRS</sequence>
<accession>A0A4Q7YX98</accession>
<evidence type="ECO:0000256" key="1">
    <source>
        <dbReference type="SAM" id="Phobius"/>
    </source>
</evidence>
<feature type="transmembrane region" description="Helical" evidence="1">
    <location>
        <begin position="59"/>
        <end position="82"/>
    </location>
</feature>
<evidence type="ECO:0008006" key="4">
    <source>
        <dbReference type="Google" id="ProtNLM"/>
    </source>
</evidence>
<evidence type="ECO:0000313" key="2">
    <source>
        <dbReference type="EMBL" id="RZU41763.1"/>
    </source>
</evidence>
<proteinExistence type="predicted"/>
<dbReference type="Proteomes" id="UP000292958">
    <property type="component" value="Unassembled WGS sequence"/>
</dbReference>